<dbReference type="InterPro" id="IPR003591">
    <property type="entry name" value="Leu-rich_rpt_typical-subtyp"/>
</dbReference>
<dbReference type="PROSITE" id="PS51450">
    <property type="entry name" value="LRR"/>
    <property type="match status" value="4"/>
</dbReference>
<evidence type="ECO:0000259" key="3">
    <source>
        <dbReference type="SMART" id="SM00446"/>
    </source>
</evidence>
<protein>
    <submittedName>
        <fullName evidence="4">Protein phosphatase 1 regulatory subunit 7</fullName>
    </submittedName>
</protein>
<dbReference type="Gene3D" id="3.80.10.10">
    <property type="entry name" value="Ribonuclease Inhibitor"/>
    <property type="match status" value="2"/>
</dbReference>
<dbReference type="InterPro" id="IPR032675">
    <property type="entry name" value="LRR_dom_sf"/>
</dbReference>
<dbReference type="SUPFAM" id="SSF52058">
    <property type="entry name" value="L domain-like"/>
    <property type="match status" value="1"/>
</dbReference>
<keyword evidence="2" id="KW-0677">Repeat</keyword>
<organism evidence="4 5">
    <name type="scientific">Zancudomyces culisetae</name>
    <name type="common">Gut fungus</name>
    <name type="synonym">Smittium culisetae</name>
    <dbReference type="NCBI Taxonomy" id="1213189"/>
    <lineage>
        <taxon>Eukaryota</taxon>
        <taxon>Fungi</taxon>
        <taxon>Fungi incertae sedis</taxon>
        <taxon>Zoopagomycota</taxon>
        <taxon>Kickxellomycotina</taxon>
        <taxon>Harpellomycetes</taxon>
        <taxon>Harpellales</taxon>
        <taxon>Legeriomycetaceae</taxon>
        <taxon>Zancudomyces</taxon>
    </lineage>
</organism>
<gene>
    <name evidence="4" type="ORF">AX774_g3287</name>
</gene>
<evidence type="ECO:0000256" key="1">
    <source>
        <dbReference type="ARBA" id="ARBA00022614"/>
    </source>
</evidence>
<evidence type="ECO:0000256" key="2">
    <source>
        <dbReference type="ARBA" id="ARBA00022737"/>
    </source>
</evidence>
<proteinExistence type="predicted"/>
<dbReference type="SMART" id="SM00369">
    <property type="entry name" value="LRR_TYP"/>
    <property type="match status" value="6"/>
</dbReference>
<dbReference type="Proteomes" id="UP000188320">
    <property type="component" value="Unassembled WGS sequence"/>
</dbReference>
<evidence type="ECO:0000313" key="5">
    <source>
        <dbReference type="Proteomes" id="UP000188320"/>
    </source>
</evidence>
<dbReference type="PANTHER" id="PTHR46652:SF7">
    <property type="entry name" value="LEUCINE-RICH REPEAT AND IQ DOMAIN-CONTAINING PROTEIN 1"/>
    <property type="match status" value="1"/>
</dbReference>
<keyword evidence="5" id="KW-1185">Reference proteome</keyword>
<dbReference type="OrthoDB" id="1517790at2759"/>
<accession>A0A1R1PQR4</accession>
<dbReference type="PANTHER" id="PTHR46652">
    <property type="entry name" value="LEUCINE-RICH REPEAT AND IQ DOMAIN-CONTAINING PROTEIN 1-RELATED"/>
    <property type="match status" value="1"/>
</dbReference>
<dbReference type="InterPro" id="IPR001611">
    <property type="entry name" value="Leu-rich_rpt"/>
</dbReference>
<evidence type="ECO:0000313" key="4">
    <source>
        <dbReference type="EMBL" id="OMH83212.1"/>
    </source>
</evidence>
<dbReference type="AlphaFoldDB" id="A0A1R1PQR4"/>
<dbReference type="Pfam" id="PF14580">
    <property type="entry name" value="LRR_9"/>
    <property type="match status" value="1"/>
</dbReference>
<dbReference type="SMART" id="SM00446">
    <property type="entry name" value="LRRcap"/>
    <property type="match status" value="1"/>
</dbReference>
<dbReference type="SMART" id="SM00365">
    <property type="entry name" value="LRR_SD22"/>
    <property type="match status" value="7"/>
</dbReference>
<dbReference type="EMBL" id="LSSK01000477">
    <property type="protein sequence ID" value="OMH83212.1"/>
    <property type="molecule type" value="Genomic_DNA"/>
</dbReference>
<sequence>MRLTPLTLSSTIEKHLGEITELNLNNKEISHIEDISCCTSLRKLNLSNNKLKSDECFSGLKYVTELTYLNMSKNEMESIDGVGDLRNLTGEYKFYIHDYSFLYLNTIGTATEKILNLSNNQITRVPQGIVNCEKLKALILNNNQLKTVDNILGLSELGTLVISHNQIEALSGLVGMSGLTKLSAAHNKLRVFPNFGDNEKMKEMRLNNNKIQKVPEYIGKCINLSVLDLGNNLIAEFSSIESLRLLRHLDNLNLKGNAITEVEGYREKVLEMIPSLRILDGQRFDPKFLARKEKRAIIDEIKVREKRERDLGLKPGALKKEYMNKSQKKAKIQK</sequence>
<comment type="caution">
    <text evidence="4">The sequence shown here is derived from an EMBL/GenBank/DDBJ whole genome shotgun (WGS) entry which is preliminary data.</text>
</comment>
<dbReference type="Pfam" id="PF00560">
    <property type="entry name" value="LRR_1"/>
    <property type="match status" value="1"/>
</dbReference>
<dbReference type="InterPro" id="IPR050836">
    <property type="entry name" value="SDS22/Internalin_LRR"/>
</dbReference>
<reference evidence="5" key="1">
    <citation type="submission" date="2017-01" db="EMBL/GenBank/DDBJ databases">
        <authorList>
            <person name="Wang Y."/>
            <person name="White M."/>
            <person name="Kvist S."/>
            <person name="Moncalvo J.-M."/>
        </authorList>
    </citation>
    <scope>NUCLEOTIDE SEQUENCE [LARGE SCALE GENOMIC DNA]</scope>
    <source>
        <strain evidence="5">COL-18-3</strain>
    </source>
</reference>
<keyword evidence="1" id="KW-0433">Leucine-rich repeat</keyword>
<name>A0A1R1PQR4_ZANCU</name>
<dbReference type="InterPro" id="IPR003603">
    <property type="entry name" value="U2A'_phosphoprotein32A_C"/>
</dbReference>
<feature type="domain" description="U2A'/phosphoprotein 32 family A C-terminal" evidence="3">
    <location>
        <begin position="262"/>
        <end position="280"/>
    </location>
</feature>